<accession>A0A1B6K099</accession>
<sequence length="132" mass="15004">FTDLNIIAGDRIGTAIRDEIWPGPIRFYMWNVPEVLTVEVSDEEKYDINVDENIGNALKMTLSTENPIAEVGAWPEGKTQSESPVEAPELLDEKMRHTPHAVLFLVCNEISYPIINIINRHKKNSTIKMNNK</sequence>
<protein>
    <submittedName>
        <fullName evidence="1">Uncharacterized protein</fullName>
    </submittedName>
</protein>
<dbReference type="EMBL" id="GECU01002817">
    <property type="protein sequence ID" value="JAT04890.1"/>
    <property type="molecule type" value="Transcribed_RNA"/>
</dbReference>
<gene>
    <name evidence="1" type="ORF">g.26971</name>
</gene>
<reference evidence="1" key="1">
    <citation type="submission" date="2015-11" db="EMBL/GenBank/DDBJ databases">
        <title>De novo transcriptome assembly of four potential Pierce s Disease insect vectors from Arizona vineyards.</title>
        <authorList>
            <person name="Tassone E.E."/>
        </authorList>
    </citation>
    <scope>NUCLEOTIDE SEQUENCE</scope>
</reference>
<organism evidence="1">
    <name type="scientific">Homalodisca liturata</name>
    <dbReference type="NCBI Taxonomy" id="320908"/>
    <lineage>
        <taxon>Eukaryota</taxon>
        <taxon>Metazoa</taxon>
        <taxon>Ecdysozoa</taxon>
        <taxon>Arthropoda</taxon>
        <taxon>Hexapoda</taxon>
        <taxon>Insecta</taxon>
        <taxon>Pterygota</taxon>
        <taxon>Neoptera</taxon>
        <taxon>Paraneoptera</taxon>
        <taxon>Hemiptera</taxon>
        <taxon>Auchenorrhyncha</taxon>
        <taxon>Membracoidea</taxon>
        <taxon>Cicadellidae</taxon>
        <taxon>Cicadellinae</taxon>
        <taxon>Proconiini</taxon>
        <taxon>Homalodisca</taxon>
    </lineage>
</organism>
<dbReference type="AlphaFoldDB" id="A0A1B6K099"/>
<proteinExistence type="predicted"/>
<name>A0A1B6K099_9HEMI</name>
<feature type="non-terminal residue" evidence="1">
    <location>
        <position position="1"/>
    </location>
</feature>
<evidence type="ECO:0000313" key="1">
    <source>
        <dbReference type="EMBL" id="JAT04890.1"/>
    </source>
</evidence>